<organism evidence="1">
    <name type="scientific">marine sediment metagenome</name>
    <dbReference type="NCBI Taxonomy" id="412755"/>
    <lineage>
        <taxon>unclassified sequences</taxon>
        <taxon>metagenomes</taxon>
        <taxon>ecological metagenomes</taxon>
    </lineage>
</organism>
<dbReference type="EMBL" id="LAZR01014986">
    <property type="protein sequence ID" value="KKM15112.1"/>
    <property type="molecule type" value="Genomic_DNA"/>
</dbReference>
<gene>
    <name evidence="1" type="ORF">LCGC14_1699310</name>
</gene>
<accession>A0A0F9HJ19</accession>
<name>A0A0F9HJ19_9ZZZZ</name>
<proteinExistence type="predicted"/>
<reference evidence="1" key="1">
    <citation type="journal article" date="2015" name="Nature">
        <title>Complex archaea that bridge the gap between prokaryotes and eukaryotes.</title>
        <authorList>
            <person name="Spang A."/>
            <person name="Saw J.H."/>
            <person name="Jorgensen S.L."/>
            <person name="Zaremba-Niedzwiedzka K."/>
            <person name="Martijn J."/>
            <person name="Lind A.E."/>
            <person name="van Eijk R."/>
            <person name="Schleper C."/>
            <person name="Guy L."/>
            <person name="Ettema T.J."/>
        </authorList>
    </citation>
    <scope>NUCLEOTIDE SEQUENCE</scope>
</reference>
<dbReference type="AlphaFoldDB" id="A0A0F9HJ19"/>
<protein>
    <submittedName>
        <fullName evidence="1">Uncharacterized protein</fullName>
    </submittedName>
</protein>
<sequence length="253" mass="28794">GKDLTPAVEAEDLRALELEVSAFYARQGRGRFCHVDNYLRQDPARHCYFTYPEDHASTDLGFNEAGEWERRHRKSAFEIIFVYRPEDGILEISAKGGKKVVEPLAAIFCKTILGLDDLPEDDTRPLFDLSVLQDRDFDFERDPEDGIESVCVRELTIEMPGGGNRYVGLDAPASPEAPHAVYDLISDALDEKKVSMEDVRISLAKLQFTFASRDGKKPKTLTFTIYPKRVTLKDQPLHQVAKKYLKRWEIARA</sequence>
<feature type="non-terminal residue" evidence="1">
    <location>
        <position position="1"/>
    </location>
</feature>
<evidence type="ECO:0000313" key="1">
    <source>
        <dbReference type="EMBL" id="KKM15112.1"/>
    </source>
</evidence>
<comment type="caution">
    <text evidence="1">The sequence shown here is derived from an EMBL/GenBank/DDBJ whole genome shotgun (WGS) entry which is preliminary data.</text>
</comment>